<evidence type="ECO:0000256" key="3">
    <source>
        <dbReference type="ARBA" id="ARBA00023082"/>
    </source>
</evidence>
<dbReference type="GO" id="GO:0071482">
    <property type="term" value="P:cellular response to light stimulus"/>
    <property type="evidence" value="ECO:0007669"/>
    <property type="project" value="UniProtKB-ARBA"/>
</dbReference>
<keyword evidence="4" id="KW-0238">DNA-binding</keyword>
<dbReference type="InterPro" id="IPR050239">
    <property type="entry name" value="Sigma-70_RNA_pol_init_factors"/>
</dbReference>
<comment type="similarity">
    <text evidence="1">Belongs to the sigma-70 factor family.</text>
</comment>
<dbReference type="InterPro" id="IPR000943">
    <property type="entry name" value="RNA_pol_sigma70"/>
</dbReference>
<reference evidence="10" key="2">
    <citation type="submission" date="2025-08" db="UniProtKB">
        <authorList>
            <consortium name="RefSeq"/>
        </authorList>
    </citation>
    <scope>IDENTIFICATION</scope>
    <source>
        <tissue evidence="10">Seedling</tissue>
    </source>
</reference>
<dbReference type="Pfam" id="PF04545">
    <property type="entry name" value="Sigma70_r4"/>
    <property type="match status" value="1"/>
</dbReference>
<keyword evidence="2" id="KW-0805">Transcription regulation</keyword>
<evidence type="ECO:0000313" key="10">
    <source>
        <dbReference type="RefSeq" id="XP_024929513.3"/>
    </source>
</evidence>
<dbReference type="InterPro" id="IPR013324">
    <property type="entry name" value="RNA_pol_sigma_r3/r4-like"/>
</dbReference>
<dbReference type="InterPro" id="IPR014284">
    <property type="entry name" value="RNA_pol_sigma-70_dom"/>
</dbReference>
<evidence type="ECO:0000313" key="9">
    <source>
        <dbReference type="Proteomes" id="UP001652623"/>
    </source>
</evidence>
<sequence>MAITTSLCSPPNHSPTLPTFSISNLPSFQPQSSSSSSSSKFGVNLVSNDALILAAAAEAVTLARAAVNAAREAVEESAAGVGGEVWIYRDGSEANGLVMRRTRRRKRRKNLELLDLEEKGYFENKSFSSGSVKSGYLSRREEVDCCLSLKEGAELEATRIRITDAQEHEPTSKQLAKAIGMEMRSVDKMLCDRRDSQERIYRSYRRLVVSIAVGYQGRGLSLQDLIQQEGSIGLLRGAHKFDPDRGHKLSTYVYWWIRQAIIRAIEKKSRLVRLPGNMCMMVAKIAEAKNDLSRRLRRAPTCEEIAEAVDMHVSIIKLVSEKSRTPISLDRTVTDQGCMRLQEIIAGPDETMPEKMVMKRLMKQEVKKLLKSLSDREAHVLRLHFGLNGKSPQTFEEIGRVLKLSRERVRQINGIALSKLRHTSIVDNLRLYLYIL</sequence>
<keyword evidence="3" id="KW-0731">Sigma factor</keyword>
<dbReference type="GO" id="GO:0006352">
    <property type="term" value="P:DNA-templated transcription initiation"/>
    <property type="evidence" value="ECO:0007669"/>
    <property type="project" value="InterPro"/>
</dbReference>
<dbReference type="SUPFAM" id="SSF88946">
    <property type="entry name" value="Sigma2 domain of RNA polymerase sigma factors"/>
    <property type="match status" value="1"/>
</dbReference>
<dbReference type="GO" id="GO:0003677">
    <property type="term" value="F:DNA binding"/>
    <property type="evidence" value="ECO:0007669"/>
    <property type="project" value="UniProtKB-KW"/>
</dbReference>
<feature type="domain" description="RNA polymerase sigma-70 region 3" evidence="6">
    <location>
        <begin position="283"/>
        <end position="356"/>
    </location>
</feature>
<dbReference type="GO" id="GO:0016987">
    <property type="term" value="F:sigma factor activity"/>
    <property type="evidence" value="ECO:0007669"/>
    <property type="project" value="UniProtKB-KW"/>
</dbReference>
<dbReference type="Gene3D" id="1.10.10.10">
    <property type="entry name" value="Winged helix-like DNA-binding domain superfamily/Winged helix DNA-binding domain"/>
    <property type="match status" value="2"/>
</dbReference>
<dbReference type="Pfam" id="PF04542">
    <property type="entry name" value="Sigma70_r2"/>
    <property type="match status" value="1"/>
</dbReference>
<dbReference type="PRINTS" id="PR00046">
    <property type="entry name" value="SIGMA70FCT"/>
</dbReference>
<keyword evidence="9" id="KW-1185">Reference proteome</keyword>
<dbReference type="PANTHER" id="PTHR30603:SF47">
    <property type="entry name" value="RNA POLYMERASE SIGMA FACTOR SIGD, CHLOROPLASTIC"/>
    <property type="match status" value="1"/>
</dbReference>
<protein>
    <submittedName>
        <fullName evidence="10">RNA polymerase sigma factor sigD, chloroplastic isoform X1</fullName>
    </submittedName>
</protein>
<dbReference type="InterPro" id="IPR036388">
    <property type="entry name" value="WH-like_DNA-bd_sf"/>
</dbReference>
<proteinExistence type="inferred from homology"/>
<dbReference type="InterPro" id="IPR007630">
    <property type="entry name" value="RNA_pol_sigma70_r4"/>
</dbReference>
<dbReference type="InterPro" id="IPR007627">
    <property type="entry name" value="RNA_pol_sigma70_r2"/>
</dbReference>
<evidence type="ECO:0000256" key="5">
    <source>
        <dbReference type="ARBA" id="ARBA00023163"/>
    </source>
</evidence>
<name>A0A6P6G5Z2_ZIZJJ</name>
<dbReference type="NCBIfam" id="TIGR02937">
    <property type="entry name" value="sigma70-ECF"/>
    <property type="match status" value="1"/>
</dbReference>
<dbReference type="KEGG" id="zju:107417714"/>
<accession>A0A6P6G5Z2</accession>
<dbReference type="Gene3D" id="1.10.601.10">
    <property type="entry name" value="RNA Polymerase Primary Sigma Factor"/>
    <property type="match status" value="1"/>
</dbReference>
<dbReference type="InParanoid" id="A0A6P6G5Z2"/>
<dbReference type="RefSeq" id="XP_024929513.3">
    <property type="nucleotide sequence ID" value="XM_025073745.3"/>
</dbReference>
<dbReference type="FunCoup" id="A0A6P6G5Z2">
    <property type="interactions" value="617"/>
</dbReference>
<feature type="domain" description="RNA polymerase sigma-70 region 4" evidence="8">
    <location>
        <begin position="369"/>
        <end position="422"/>
    </location>
</feature>
<evidence type="ECO:0000256" key="1">
    <source>
        <dbReference type="ARBA" id="ARBA00007788"/>
    </source>
</evidence>
<reference evidence="9" key="1">
    <citation type="submission" date="2025-05" db="UniProtKB">
        <authorList>
            <consortium name="RefSeq"/>
        </authorList>
    </citation>
    <scope>NUCLEOTIDE SEQUENCE [LARGE SCALE GENOMIC DNA]</scope>
</reference>
<dbReference type="InterPro" id="IPR007624">
    <property type="entry name" value="RNA_pol_sigma70_r3"/>
</dbReference>
<organism evidence="9 10">
    <name type="scientific">Ziziphus jujuba</name>
    <name type="common">Chinese jujube</name>
    <name type="synonym">Ziziphus sativa</name>
    <dbReference type="NCBI Taxonomy" id="326968"/>
    <lineage>
        <taxon>Eukaryota</taxon>
        <taxon>Viridiplantae</taxon>
        <taxon>Streptophyta</taxon>
        <taxon>Embryophyta</taxon>
        <taxon>Tracheophyta</taxon>
        <taxon>Spermatophyta</taxon>
        <taxon>Magnoliopsida</taxon>
        <taxon>eudicotyledons</taxon>
        <taxon>Gunneridae</taxon>
        <taxon>Pentapetalae</taxon>
        <taxon>rosids</taxon>
        <taxon>fabids</taxon>
        <taxon>Rosales</taxon>
        <taxon>Rhamnaceae</taxon>
        <taxon>Paliureae</taxon>
        <taxon>Ziziphus</taxon>
    </lineage>
</organism>
<dbReference type="Pfam" id="PF04539">
    <property type="entry name" value="Sigma70_r3"/>
    <property type="match status" value="1"/>
</dbReference>
<gene>
    <name evidence="10" type="primary">LOC107417714</name>
</gene>
<evidence type="ECO:0000259" key="6">
    <source>
        <dbReference type="Pfam" id="PF04539"/>
    </source>
</evidence>
<evidence type="ECO:0000256" key="2">
    <source>
        <dbReference type="ARBA" id="ARBA00023015"/>
    </source>
</evidence>
<dbReference type="InterPro" id="IPR013325">
    <property type="entry name" value="RNA_pol_sigma_r2"/>
</dbReference>
<dbReference type="GeneID" id="107417714"/>
<evidence type="ECO:0000259" key="7">
    <source>
        <dbReference type="Pfam" id="PF04542"/>
    </source>
</evidence>
<dbReference type="AlphaFoldDB" id="A0A6P6G5Z2"/>
<feature type="domain" description="RNA polymerase sigma-70 region 2" evidence="7">
    <location>
        <begin position="200"/>
        <end position="270"/>
    </location>
</feature>
<evidence type="ECO:0000259" key="8">
    <source>
        <dbReference type="Pfam" id="PF04545"/>
    </source>
</evidence>
<dbReference type="SUPFAM" id="SSF88659">
    <property type="entry name" value="Sigma3 and sigma4 domains of RNA polymerase sigma factors"/>
    <property type="match status" value="2"/>
</dbReference>
<evidence type="ECO:0000256" key="4">
    <source>
        <dbReference type="ARBA" id="ARBA00023125"/>
    </source>
</evidence>
<dbReference type="CDD" id="cd06171">
    <property type="entry name" value="Sigma70_r4"/>
    <property type="match status" value="1"/>
</dbReference>
<dbReference type="Proteomes" id="UP001652623">
    <property type="component" value="Chromosome 2"/>
</dbReference>
<dbReference type="PANTHER" id="PTHR30603">
    <property type="entry name" value="RNA POLYMERASE SIGMA FACTOR RPO"/>
    <property type="match status" value="1"/>
</dbReference>
<keyword evidence="5" id="KW-0804">Transcription</keyword>